<dbReference type="AlphaFoldDB" id="A0A816QJ26"/>
<organism evidence="2">
    <name type="scientific">Brassica napus</name>
    <name type="common">Rape</name>
    <dbReference type="NCBI Taxonomy" id="3708"/>
    <lineage>
        <taxon>Eukaryota</taxon>
        <taxon>Viridiplantae</taxon>
        <taxon>Streptophyta</taxon>
        <taxon>Embryophyta</taxon>
        <taxon>Tracheophyta</taxon>
        <taxon>Spermatophyta</taxon>
        <taxon>Magnoliopsida</taxon>
        <taxon>eudicotyledons</taxon>
        <taxon>Gunneridae</taxon>
        <taxon>Pentapetalae</taxon>
        <taxon>rosids</taxon>
        <taxon>malvids</taxon>
        <taxon>Brassicales</taxon>
        <taxon>Brassicaceae</taxon>
        <taxon>Brassiceae</taxon>
        <taxon>Brassica</taxon>
    </lineage>
</organism>
<keyword evidence="1" id="KW-0472">Membrane</keyword>
<sequence>RRPLYLLLSSTKKTGDISLSFFPLLGERGDLYRSVILLDDQATYYHGSGDLDKNRREWRGRQDHARVEHCIVLYSSIMGLCIVLFLFCI</sequence>
<gene>
    <name evidence="2" type="ORF">DARMORV10_C06P38630.1</name>
</gene>
<keyword evidence="1" id="KW-1133">Transmembrane helix</keyword>
<feature type="transmembrane region" description="Helical" evidence="1">
    <location>
        <begin position="71"/>
        <end position="88"/>
    </location>
</feature>
<dbReference type="Proteomes" id="UP001295469">
    <property type="component" value="Chromosome C06"/>
</dbReference>
<reference evidence="2" key="1">
    <citation type="submission" date="2021-01" db="EMBL/GenBank/DDBJ databases">
        <authorList>
            <consortium name="Genoscope - CEA"/>
            <person name="William W."/>
        </authorList>
    </citation>
    <scope>NUCLEOTIDE SEQUENCE</scope>
</reference>
<protein>
    <submittedName>
        <fullName evidence="2">(rape) hypothetical protein</fullName>
    </submittedName>
</protein>
<proteinExistence type="predicted"/>
<name>A0A816QJ26_BRANA</name>
<dbReference type="EMBL" id="HG994370">
    <property type="protein sequence ID" value="CAF2062412.1"/>
    <property type="molecule type" value="Genomic_DNA"/>
</dbReference>
<accession>A0A816QJ26</accession>
<evidence type="ECO:0000313" key="2">
    <source>
        <dbReference type="EMBL" id="CAF2062412.1"/>
    </source>
</evidence>
<feature type="non-terminal residue" evidence="2">
    <location>
        <position position="89"/>
    </location>
</feature>
<feature type="non-terminal residue" evidence="2">
    <location>
        <position position="1"/>
    </location>
</feature>
<keyword evidence="1" id="KW-0812">Transmembrane</keyword>
<evidence type="ECO:0000256" key="1">
    <source>
        <dbReference type="SAM" id="Phobius"/>
    </source>
</evidence>